<dbReference type="EMBL" id="VZRB01000018">
    <property type="protein sequence ID" value="KAB1143714.1"/>
    <property type="molecule type" value="Genomic_DNA"/>
</dbReference>
<evidence type="ECO:0000313" key="3">
    <source>
        <dbReference type="Proteomes" id="UP000442707"/>
    </source>
</evidence>
<gene>
    <name evidence="2" type="ORF">F7R91_24575</name>
</gene>
<protein>
    <submittedName>
        <fullName evidence="2">Uncharacterized protein</fullName>
    </submittedName>
</protein>
<name>A0A6H9UVW1_9ACTN</name>
<dbReference type="Proteomes" id="UP000442707">
    <property type="component" value="Unassembled WGS sequence"/>
</dbReference>
<dbReference type="RefSeq" id="WP_150951290.1">
    <property type="nucleotide sequence ID" value="NZ_VZRB01000018.1"/>
</dbReference>
<evidence type="ECO:0000256" key="1">
    <source>
        <dbReference type="SAM" id="MobiDB-lite"/>
    </source>
</evidence>
<comment type="caution">
    <text evidence="2">The sequence shown here is derived from an EMBL/GenBank/DDBJ whole genome shotgun (WGS) entry which is preliminary data.</text>
</comment>
<organism evidence="2 3">
    <name type="scientific">Streptomyces luteolifulvus</name>
    <dbReference type="NCBI Taxonomy" id="2615112"/>
    <lineage>
        <taxon>Bacteria</taxon>
        <taxon>Bacillati</taxon>
        <taxon>Actinomycetota</taxon>
        <taxon>Actinomycetes</taxon>
        <taxon>Kitasatosporales</taxon>
        <taxon>Streptomycetaceae</taxon>
        <taxon>Streptomyces</taxon>
    </lineage>
</organism>
<evidence type="ECO:0000313" key="2">
    <source>
        <dbReference type="EMBL" id="KAB1143714.1"/>
    </source>
</evidence>
<sequence>MNVLRCTACGRRLTEPVRLLDEMPGFPPADWLPDPGGNRQGPPSVPRGTYVADPLPHGTYTADSLPHGTYVLHPDDVVDIAPHSDVQRLLGCCGPSGHNGINHVCPCGAEVAIVTADCCSRYETRLVRDAVRAEAAP</sequence>
<reference evidence="2 3" key="1">
    <citation type="submission" date="2019-09" db="EMBL/GenBank/DDBJ databases">
        <title>Screening of Novel Bioactive Compounds from Soil-Associated.</title>
        <authorList>
            <person name="Zhao S."/>
        </authorList>
    </citation>
    <scope>NUCLEOTIDE SEQUENCE [LARGE SCALE GENOMIC DNA]</scope>
    <source>
        <strain evidence="2 3">HIT-DPA4</strain>
    </source>
</reference>
<dbReference type="AlphaFoldDB" id="A0A6H9UVW1"/>
<feature type="region of interest" description="Disordered" evidence="1">
    <location>
        <begin position="26"/>
        <end position="46"/>
    </location>
</feature>
<accession>A0A6H9UVW1</accession>
<keyword evidence="3" id="KW-1185">Reference proteome</keyword>
<proteinExistence type="predicted"/>